<dbReference type="AlphaFoldDB" id="A0A913XHL3"/>
<proteinExistence type="predicted"/>
<evidence type="ECO:0000313" key="5">
    <source>
        <dbReference type="Proteomes" id="UP000887567"/>
    </source>
</evidence>
<dbReference type="InterPro" id="IPR051703">
    <property type="entry name" value="NF-kappa-B_Signaling_Reg"/>
</dbReference>
<dbReference type="InterPro" id="IPR011604">
    <property type="entry name" value="PDDEXK-like_dom_sf"/>
</dbReference>
<dbReference type="InterPro" id="IPR019080">
    <property type="entry name" value="YqaJ_viral_recombinase"/>
</dbReference>
<evidence type="ECO:0000259" key="3">
    <source>
        <dbReference type="PROSITE" id="PS50966"/>
    </source>
</evidence>
<evidence type="ECO:0000256" key="2">
    <source>
        <dbReference type="SAM" id="MobiDB-lite"/>
    </source>
</evidence>
<sequence>MAENFPRSLPSDQLDSFTALSSEPSSSESSSTILLEPNEPPHSLYVSDIGIQNLGNNLTSTREPLREINDNNTSLDCGTTIEWGKSLKNMPPFGEKQLDNRLIYNAKTMPDVKAPLAYRHKIQGYKLWKEGYVKKVFSKPDILCGVKRLFMVKANVSASMKQQNYLVYCHLEQLSGEVVFSKCKCKCGEGGVCKHVAALLYQLLDYKNLELKEIPDDVTCTQVLQQWSIPSSSGTTKAVKFEELTFEKADYTRDKENKRKRPLVQGKRDNYCATPPYAKKVQTDEIKALYTSLQRNGKAQLLCKTLLGNNFEPNSTFQSSCTVQKKNQEKSSDSFKRDLLFENMPQLDVQPNISPDTLQKIENKVGVSKDEAVAIEVSTRCQRQSKDWFKERQKRLTSSLFGRVINRRENIAPVSIITSIKKTSSSLSRLTPSLKWGIDNEHVALEMYTSKSGEEVADCGLIINPSWPWLACSPDGIVYRETNPVGAIEIKCPYSKKEMTIEECCKDSSFYLKKNSSGVIALKQSHVYYYQCQGVLNITGLNWIDFIVYTTEDFFIQRIHRDMELWKSKMLPKLTFFYSQYLLD</sequence>
<keyword evidence="1" id="KW-0479">Metal-binding</keyword>
<dbReference type="PANTHER" id="PTHR46609:SF8">
    <property type="entry name" value="YQAJ VIRAL RECOMBINASE DOMAIN-CONTAINING PROTEIN"/>
    <property type="match status" value="1"/>
</dbReference>
<feature type="compositionally biased region" description="Low complexity" evidence="2">
    <location>
        <begin position="21"/>
        <end position="31"/>
    </location>
</feature>
<dbReference type="Gene3D" id="3.90.320.10">
    <property type="match status" value="1"/>
</dbReference>
<name>A0A913XHL3_EXADI</name>
<dbReference type="RefSeq" id="XP_020904476.2">
    <property type="nucleotide sequence ID" value="XM_021048817.2"/>
</dbReference>
<feature type="region of interest" description="Disordered" evidence="2">
    <location>
        <begin position="1"/>
        <end position="37"/>
    </location>
</feature>
<dbReference type="OrthoDB" id="5987543at2759"/>
<dbReference type="OMA" id="KEAGCEC"/>
<evidence type="ECO:0000313" key="4">
    <source>
        <dbReference type="EnsemblMetazoa" id="XP_020904476.2"/>
    </source>
</evidence>
<feature type="domain" description="SWIM-type" evidence="3">
    <location>
        <begin position="165"/>
        <end position="204"/>
    </location>
</feature>
<dbReference type="InterPro" id="IPR011335">
    <property type="entry name" value="Restrct_endonuc-II-like"/>
</dbReference>
<dbReference type="PANTHER" id="PTHR46609">
    <property type="entry name" value="EXONUCLEASE, PHAGE-TYPE/RECB, C-TERMINAL DOMAIN-CONTAINING PROTEIN"/>
    <property type="match status" value="1"/>
</dbReference>
<dbReference type="GeneID" id="110242792"/>
<dbReference type="Proteomes" id="UP000887567">
    <property type="component" value="Unplaced"/>
</dbReference>
<protein>
    <recommendedName>
        <fullName evidence="3">SWIM-type domain-containing protein</fullName>
    </recommendedName>
</protein>
<dbReference type="InterPro" id="IPR007527">
    <property type="entry name" value="Znf_SWIM"/>
</dbReference>
<dbReference type="Pfam" id="PF09588">
    <property type="entry name" value="YqaJ"/>
    <property type="match status" value="1"/>
</dbReference>
<keyword evidence="1" id="KW-0862">Zinc</keyword>
<dbReference type="PROSITE" id="PS50966">
    <property type="entry name" value="ZF_SWIM"/>
    <property type="match status" value="1"/>
</dbReference>
<keyword evidence="1" id="KW-0863">Zinc-finger</keyword>
<dbReference type="KEGG" id="epa:110242792"/>
<dbReference type="EnsemblMetazoa" id="XM_021048817.2">
    <property type="protein sequence ID" value="XP_020904476.2"/>
    <property type="gene ID" value="LOC110242792"/>
</dbReference>
<dbReference type="CDD" id="cd22343">
    <property type="entry name" value="PDDEXK_lambda_exonuclease-like"/>
    <property type="match status" value="1"/>
</dbReference>
<dbReference type="GO" id="GO:0008270">
    <property type="term" value="F:zinc ion binding"/>
    <property type="evidence" value="ECO:0007669"/>
    <property type="project" value="UniProtKB-KW"/>
</dbReference>
<dbReference type="SUPFAM" id="SSF52980">
    <property type="entry name" value="Restriction endonuclease-like"/>
    <property type="match status" value="1"/>
</dbReference>
<accession>A0A913XHL3</accession>
<evidence type="ECO:0000256" key="1">
    <source>
        <dbReference type="PROSITE-ProRule" id="PRU00325"/>
    </source>
</evidence>
<organism evidence="4 5">
    <name type="scientific">Exaiptasia diaphana</name>
    <name type="common">Tropical sea anemone</name>
    <name type="synonym">Aiptasia pulchella</name>
    <dbReference type="NCBI Taxonomy" id="2652724"/>
    <lineage>
        <taxon>Eukaryota</taxon>
        <taxon>Metazoa</taxon>
        <taxon>Cnidaria</taxon>
        <taxon>Anthozoa</taxon>
        <taxon>Hexacorallia</taxon>
        <taxon>Actiniaria</taxon>
        <taxon>Aiptasiidae</taxon>
        <taxon>Exaiptasia</taxon>
    </lineage>
</organism>
<feature type="compositionally biased region" description="Polar residues" evidence="2">
    <location>
        <begin position="10"/>
        <end position="20"/>
    </location>
</feature>
<keyword evidence="5" id="KW-1185">Reference proteome</keyword>
<dbReference type="GO" id="GO:0006281">
    <property type="term" value="P:DNA repair"/>
    <property type="evidence" value="ECO:0007669"/>
    <property type="project" value="UniProtKB-ARBA"/>
</dbReference>
<reference evidence="4" key="1">
    <citation type="submission" date="2022-11" db="UniProtKB">
        <authorList>
            <consortium name="EnsemblMetazoa"/>
        </authorList>
    </citation>
    <scope>IDENTIFICATION</scope>
</reference>